<dbReference type="Pfam" id="PF03480">
    <property type="entry name" value="DctP"/>
    <property type="match status" value="1"/>
</dbReference>
<evidence type="ECO:0000256" key="4">
    <source>
        <dbReference type="SAM" id="SignalP"/>
    </source>
</evidence>
<dbReference type="NCBIfam" id="NF037995">
    <property type="entry name" value="TRAP_S1"/>
    <property type="match status" value="1"/>
</dbReference>
<keyword evidence="3 4" id="KW-0732">Signal</keyword>
<reference evidence="5 6" key="1">
    <citation type="submission" date="2017-03" db="EMBL/GenBank/DDBJ databases">
        <title>Draft Genome sequence of Marispirochaeta sp. strain JC444.</title>
        <authorList>
            <person name="Shivani Y."/>
            <person name="Subhash Y."/>
            <person name="Sasikala C."/>
            <person name="Ramana C."/>
        </authorList>
    </citation>
    <scope>NUCLEOTIDE SEQUENCE [LARGE SCALE GENOMIC DNA]</scope>
    <source>
        <strain evidence="5 6">JC444</strain>
    </source>
</reference>
<dbReference type="AlphaFoldDB" id="A0A1Y1S1S5"/>
<dbReference type="GO" id="GO:0055085">
    <property type="term" value="P:transmembrane transport"/>
    <property type="evidence" value="ECO:0007669"/>
    <property type="project" value="InterPro"/>
</dbReference>
<dbReference type="CDD" id="cd13603">
    <property type="entry name" value="PBP2_TRAP_Siap_TeaA_like"/>
    <property type="match status" value="1"/>
</dbReference>
<dbReference type="Gene3D" id="3.40.190.170">
    <property type="entry name" value="Bacterial extracellular solute-binding protein, family 7"/>
    <property type="match status" value="1"/>
</dbReference>
<dbReference type="InterPro" id="IPR018389">
    <property type="entry name" value="DctP_fam"/>
</dbReference>
<comment type="similarity">
    <text evidence="1">Belongs to the bacterial solute-binding protein 7 family.</text>
</comment>
<dbReference type="EMBL" id="MWQY01000004">
    <property type="protein sequence ID" value="ORC36888.1"/>
    <property type="molecule type" value="Genomic_DNA"/>
</dbReference>
<dbReference type="NCBIfam" id="TIGR00787">
    <property type="entry name" value="dctP"/>
    <property type="match status" value="1"/>
</dbReference>
<evidence type="ECO:0000256" key="3">
    <source>
        <dbReference type="ARBA" id="ARBA00022729"/>
    </source>
</evidence>
<organism evidence="5 6">
    <name type="scientific">Marispirochaeta aestuarii</name>
    <dbReference type="NCBI Taxonomy" id="1963862"/>
    <lineage>
        <taxon>Bacteria</taxon>
        <taxon>Pseudomonadati</taxon>
        <taxon>Spirochaetota</taxon>
        <taxon>Spirochaetia</taxon>
        <taxon>Spirochaetales</taxon>
        <taxon>Spirochaetaceae</taxon>
        <taxon>Marispirochaeta</taxon>
    </lineage>
</organism>
<name>A0A1Y1S1S5_9SPIO</name>
<evidence type="ECO:0000256" key="2">
    <source>
        <dbReference type="ARBA" id="ARBA00022448"/>
    </source>
</evidence>
<dbReference type="STRING" id="1963862.B4O97_04490"/>
<evidence type="ECO:0000313" key="5">
    <source>
        <dbReference type="EMBL" id="ORC36888.1"/>
    </source>
</evidence>
<dbReference type="PANTHER" id="PTHR33376">
    <property type="match status" value="1"/>
</dbReference>
<proteinExistence type="inferred from homology"/>
<dbReference type="InterPro" id="IPR004682">
    <property type="entry name" value="TRAP_DctP"/>
</dbReference>
<feature type="signal peptide" evidence="4">
    <location>
        <begin position="1"/>
        <end position="35"/>
    </location>
</feature>
<dbReference type="GO" id="GO:0030288">
    <property type="term" value="C:outer membrane-bounded periplasmic space"/>
    <property type="evidence" value="ECO:0007669"/>
    <property type="project" value="InterPro"/>
</dbReference>
<comment type="caution">
    <text evidence="5">The sequence shown here is derived from an EMBL/GenBank/DDBJ whole genome shotgun (WGS) entry which is preliminary data.</text>
</comment>
<sequence>MPARCGGRKIFLEVCMKRIAVLLLLVCLAAGSAFAGGQGESASDAGKGSEVIKMTMASSQPPEGGYMGDMAFKFKEYLKEESNGRIELTVHHSGALSSNERELLEMAQAGSVDFSMGATTYVLGWAPSFKIFDLPYLFDSVDHFDRVVFGEVGDVLEAECADDGVILLGQIIPGFRSIFTAKKEVRSYSDLQGLKIRSMESPVYIEMFKRLGMLPTPMPSSELYTALQTGVVDAGENDPASVVSWGWIDVIKYYMLDKHTLSSNVLVMNKAKFDSFDPELQDAILRASERAIRYQFEYIQGAWEDSMQKIRDKGITVVELSESELDKFRASVAPIVDKYEKEIGKNLVQMVKDAR</sequence>
<feature type="chain" id="PRO_5010999641" description="C4-dicarboxylate ABC transporter substrate-binding protein" evidence="4">
    <location>
        <begin position="36"/>
        <end position="355"/>
    </location>
</feature>
<evidence type="ECO:0000313" key="6">
    <source>
        <dbReference type="Proteomes" id="UP000192343"/>
    </source>
</evidence>
<dbReference type="SUPFAM" id="SSF53850">
    <property type="entry name" value="Periplasmic binding protein-like II"/>
    <property type="match status" value="1"/>
</dbReference>
<dbReference type="Proteomes" id="UP000192343">
    <property type="component" value="Unassembled WGS sequence"/>
</dbReference>
<keyword evidence="2" id="KW-0813">Transport</keyword>
<evidence type="ECO:0000256" key="1">
    <source>
        <dbReference type="ARBA" id="ARBA00009023"/>
    </source>
</evidence>
<keyword evidence="6" id="KW-1185">Reference proteome</keyword>
<evidence type="ECO:0008006" key="7">
    <source>
        <dbReference type="Google" id="ProtNLM"/>
    </source>
</evidence>
<dbReference type="InterPro" id="IPR038404">
    <property type="entry name" value="TRAP_DctP_sf"/>
</dbReference>
<accession>A0A1Y1S1S5</accession>
<protein>
    <recommendedName>
        <fullName evidence="7">C4-dicarboxylate ABC transporter substrate-binding protein</fullName>
    </recommendedName>
</protein>
<dbReference type="PANTHER" id="PTHR33376:SF7">
    <property type="entry name" value="C4-DICARBOXYLATE-BINDING PROTEIN DCTB"/>
    <property type="match status" value="1"/>
</dbReference>
<dbReference type="PIRSF" id="PIRSF006470">
    <property type="entry name" value="DctB"/>
    <property type="match status" value="1"/>
</dbReference>
<gene>
    <name evidence="5" type="ORF">B4O97_04490</name>
</gene>